<name>A0A254NG50_9BURK</name>
<dbReference type="Pfam" id="PF00589">
    <property type="entry name" value="Phage_integrase"/>
    <property type="match status" value="1"/>
</dbReference>
<dbReference type="Gene3D" id="1.10.443.10">
    <property type="entry name" value="Intergrase catalytic core"/>
    <property type="match status" value="1"/>
</dbReference>
<keyword evidence="8" id="KW-1185">Reference proteome</keyword>
<dbReference type="AlphaFoldDB" id="A0A254NG50"/>
<dbReference type="InterPro" id="IPR010998">
    <property type="entry name" value="Integrase_recombinase_N"/>
</dbReference>
<dbReference type="InterPro" id="IPR025166">
    <property type="entry name" value="Integrase_DNA_bind_dom"/>
</dbReference>
<dbReference type="InterPro" id="IPR050808">
    <property type="entry name" value="Phage_Integrase"/>
</dbReference>
<dbReference type="Gene3D" id="1.10.150.130">
    <property type="match status" value="1"/>
</dbReference>
<dbReference type="CDD" id="cd00801">
    <property type="entry name" value="INT_P4_C"/>
    <property type="match status" value="1"/>
</dbReference>
<comment type="caution">
    <text evidence="7">The sequence shown here is derived from an EMBL/GenBank/DDBJ whole genome shotgun (WGS) entry which is preliminary data.</text>
</comment>
<dbReference type="Pfam" id="PF22022">
    <property type="entry name" value="Phage_int_M"/>
    <property type="match status" value="1"/>
</dbReference>
<dbReference type="RefSeq" id="WP_088481957.1">
    <property type="nucleotide sequence ID" value="NZ_JBCNLH010000002.1"/>
</dbReference>
<feature type="region of interest" description="Disordered" evidence="5">
    <location>
        <begin position="353"/>
        <end position="381"/>
    </location>
</feature>
<evidence type="ECO:0000256" key="3">
    <source>
        <dbReference type="ARBA" id="ARBA00023125"/>
    </source>
</evidence>
<feature type="domain" description="Tyr recombinase" evidence="6">
    <location>
        <begin position="238"/>
        <end position="438"/>
    </location>
</feature>
<evidence type="ECO:0000259" key="6">
    <source>
        <dbReference type="PROSITE" id="PS51898"/>
    </source>
</evidence>
<dbReference type="SUPFAM" id="SSF56349">
    <property type="entry name" value="DNA breaking-rejoining enzymes"/>
    <property type="match status" value="1"/>
</dbReference>
<dbReference type="GO" id="GO:0003677">
    <property type="term" value="F:DNA binding"/>
    <property type="evidence" value="ECO:0007669"/>
    <property type="project" value="UniProtKB-KW"/>
</dbReference>
<dbReference type="InterPro" id="IPR013762">
    <property type="entry name" value="Integrase-like_cat_sf"/>
</dbReference>
<dbReference type="InterPro" id="IPR038488">
    <property type="entry name" value="Integrase_DNA-bd_sf"/>
</dbReference>
<dbReference type="OrthoDB" id="9775880at2"/>
<comment type="similarity">
    <text evidence="1">Belongs to the 'phage' integrase family.</text>
</comment>
<accession>A0A254NG50</accession>
<feature type="compositionally biased region" description="Basic and acidic residues" evidence="5">
    <location>
        <begin position="357"/>
        <end position="376"/>
    </location>
</feature>
<dbReference type="GO" id="GO:0015074">
    <property type="term" value="P:DNA integration"/>
    <property type="evidence" value="ECO:0007669"/>
    <property type="project" value="UniProtKB-KW"/>
</dbReference>
<dbReference type="PANTHER" id="PTHR30629:SF2">
    <property type="entry name" value="PROPHAGE INTEGRASE INTS-RELATED"/>
    <property type="match status" value="1"/>
</dbReference>
<evidence type="ECO:0000256" key="4">
    <source>
        <dbReference type="ARBA" id="ARBA00023172"/>
    </source>
</evidence>
<evidence type="ECO:0000256" key="1">
    <source>
        <dbReference type="ARBA" id="ARBA00008857"/>
    </source>
</evidence>
<dbReference type="PANTHER" id="PTHR30629">
    <property type="entry name" value="PROPHAGE INTEGRASE"/>
    <property type="match status" value="1"/>
</dbReference>
<organism evidence="7 8">
    <name type="scientific">Roseateles puraquae</name>
    <dbReference type="NCBI Taxonomy" id="431059"/>
    <lineage>
        <taxon>Bacteria</taxon>
        <taxon>Pseudomonadati</taxon>
        <taxon>Pseudomonadota</taxon>
        <taxon>Betaproteobacteria</taxon>
        <taxon>Burkholderiales</taxon>
        <taxon>Sphaerotilaceae</taxon>
        <taxon>Roseateles</taxon>
    </lineage>
</organism>
<evidence type="ECO:0000313" key="8">
    <source>
        <dbReference type="Proteomes" id="UP000197446"/>
    </source>
</evidence>
<dbReference type="InterPro" id="IPR011010">
    <property type="entry name" value="DNA_brk_join_enz"/>
</dbReference>
<evidence type="ECO:0000256" key="5">
    <source>
        <dbReference type="SAM" id="MobiDB-lite"/>
    </source>
</evidence>
<reference evidence="7 8" key="1">
    <citation type="journal article" date="2007" name="Int. J. Syst. Evol. Microbiol.">
        <title>Description of Pelomonas aquatica sp. nov. and Pelomonas puraquae sp. nov., isolated from industrial and haemodialysis water.</title>
        <authorList>
            <person name="Gomila M."/>
            <person name="Bowien B."/>
            <person name="Falsen E."/>
            <person name="Moore E.R."/>
            <person name="Lalucat J."/>
        </authorList>
    </citation>
    <scope>NUCLEOTIDE SEQUENCE [LARGE SCALE GENOMIC DNA]</scope>
    <source>
        <strain evidence="7 8">CCUG 52769</strain>
    </source>
</reference>
<keyword evidence="3" id="KW-0238">DNA-binding</keyword>
<dbReference type="Gene3D" id="3.30.160.390">
    <property type="entry name" value="Integrase, DNA-binding domain"/>
    <property type="match status" value="1"/>
</dbReference>
<sequence length="466" mass="51879">MARTAKLRTLTEKAVAAYVKTGDAGKPLHDGGGLYLRKRDREDVAYWYLRLTDPATGAQQWHRMFPDDPAGHYPRKSLADARQEAEKLWRQRSEGNDPRALRQLKIQADAARKQQAEEEARRRLTVRGLFDHWQRVELAPHVGADGKARGRKDGGTYIREQFERRVFGPLGDVAVADVRKADVLAVLDEVTAAGKLRTANVLLASLKQMFQFALKRDLVERNPLDVLSKRDVGGQETERERTLSAEEVQALAAALPLARMSPRSVAAVWVILATGVRVGELTAAEWKHVDLDAARWYLPTTKNGRDHTIHLSAFALKHFQALAALRENDKDGKPLPWVFPNTAGDGPVCVKSFGKQLSDRQRPPEKRMSGRSKRTDSLSLPGGRWTAHDLRRTAATLMAGMGISGDVIDECLNHVIENRVRRTYIRDRRPVEQARAFEALGERLQALVSGEAPASNVITLGASRAA</sequence>
<keyword evidence="4" id="KW-0233">DNA recombination</keyword>
<gene>
    <name evidence="7" type="ORF">CDO81_04720</name>
</gene>
<dbReference type="Pfam" id="PF13356">
    <property type="entry name" value="Arm-DNA-bind_3"/>
    <property type="match status" value="1"/>
</dbReference>
<dbReference type="Proteomes" id="UP000197446">
    <property type="component" value="Unassembled WGS sequence"/>
</dbReference>
<evidence type="ECO:0000256" key="2">
    <source>
        <dbReference type="ARBA" id="ARBA00022908"/>
    </source>
</evidence>
<protein>
    <recommendedName>
        <fullName evidence="6">Tyr recombinase domain-containing protein</fullName>
    </recommendedName>
</protein>
<keyword evidence="2" id="KW-0229">DNA integration</keyword>
<dbReference type="InterPro" id="IPR053876">
    <property type="entry name" value="Phage_int_M"/>
</dbReference>
<dbReference type="PROSITE" id="PS51898">
    <property type="entry name" value="TYR_RECOMBINASE"/>
    <property type="match status" value="1"/>
</dbReference>
<evidence type="ECO:0000313" key="7">
    <source>
        <dbReference type="EMBL" id="OWR05752.1"/>
    </source>
</evidence>
<dbReference type="InterPro" id="IPR002104">
    <property type="entry name" value="Integrase_catalytic"/>
</dbReference>
<dbReference type="GO" id="GO:0006310">
    <property type="term" value="P:DNA recombination"/>
    <property type="evidence" value="ECO:0007669"/>
    <property type="project" value="UniProtKB-KW"/>
</dbReference>
<proteinExistence type="inferred from homology"/>
<dbReference type="EMBL" id="NISI01000001">
    <property type="protein sequence ID" value="OWR05752.1"/>
    <property type="molecule type" value="Genomic_DNA"/>
</dbReference>